<reference evidence="2" key="1">
    <citation type="journal article" date="2019" name="Sci. Rep.">
        <title>Draft genome of Tanacetum cinerariifolium, the natural source of mosquito coil.</title>
        <authorList>
            <person name="Yamashiro T."/>
            <person name="Shiraishi A."/>
            <person name="Satake H."/>
            <person name="Nakayama K."/>
        </authorList>
    </citation>
    <scope>NUCLEOTIDE SEQUENCE</scope>
</reference>
<feature type="compositionally biased region" description="Basic and acidic residues" evidence="1">
    <location>
        <begin position="27"/>
        <end position="45"/>
    </location>
</feature>
<gene>
    <name evidence="2" type="ORF">Tci_005913</name>
</gene>
<comment type="caution">
    <text evidence="2">The sequence shown here is derived from an EMBL/GenBank/DDBJ whole genome shotgun (WGS) entry which is preliminary data.</text>
</comment>
<proteinExistence type="predicted"/>
<protein>
    <submittedName>
        <fullName evidence="2">Uncharacterized protein</fullName>
    </submittedName>
</protein>
<dbReference type="EMBL" id="BKCJ010000519">
    <property type="protein sequence ID" value="GEU33935.1"/>
    <property type="molecule type" value="Genomic_DNA"/>
</dbReference>
<feature type="region of interest" description="Disordered" evidence="1">
    <location>
        <begin position="15"/>
        <end position="69"/>
    </location>
</feature>
<organism evidence="2">
    <name type="scientific">Tanacetum cinerariifolium</name>
    <name type="common">Dalmatian daisy</name>
    <name type="synonym">Chrysanthemum cinerariifolium</name>
    <dbReference type="NCBI Taxonomy" id="118510"/>
    <lineage>
        <taxon>Eukaryota</taxon>
        <taxon>Viridiplantae</taxon>
        <taxon>Streptophyta</taxon>
        <taxon>Embryophyta</taxon>
        <taxon>Tracheophyta</taxon>
        <taxon>Spermatophyta</taxon>
        <taxon>Magnoliopsida</taxon>
        <taxon>eudicotyledons</taxon>
        <taxon>Gunneridae</taxon>
        <taxon>Pentapetalae</taxon>
        <taxon>asterids</taxon>
        <taxon>campanulids</taxon>
        <taxon>Asterales</taxon>
        <taxon>Asteraceae</taxon>
        <taxon>Asteroideae</taxon>
        <taxon>Anthemideae</taxon>
        <taxon>Anthemidinae</taxon>
        <taxon>Tanacetum</taxon>
    </lineage>
</organism>
<sequence>MLESKAYKTCYTFASGEKTPKPKYIRKKADSDTPPKQKPVQDTKGTRTKTKAKVAKSDKKKQPANKPKAKGLAVLFEVALTEAVTPR</sequence>
<evidence type="ECO:0000313" key="2">
    <source>
        <dbReference type="EMBL" id="GEU33935.1"/>
    </source>
</evidence>
<evidence type="ECO:0000256" key="1">
    <source>
        <dbReference type="SAM" id="MobiDB-lite"/>
    </source>
</evidence>
<accession>A0A6L2JDD7</accession>
<name>A0A6L2JDD7_TANCI</name>
<dbReference type="AlphaFoldDB" id="A0A6L2JDD7"/>